<dbReference type="Proteomes" id="UP000218505">
    <property type="component" value="Chromosome"/>
</dbReference>
<evidence type="ECO:0000256" key="4">
    <source>
        <dbReference type="ARBA" id="ARBA00022692"/>
    </source>
</evidence>
<evidence type="ECO:0000256" key="8">
    <source>
        <dbReference type="SAM" id="Phobius"/>
    </source>
</evidence>
<feature type="transmembrane region" description="Helical" evidence="8">
    <location>
        <begin position="306"/>
        <end position="326"/>
    </location>
</feature>
<feature type="domain" description="Major facilitator superfamily (MFS) profile" evidence="9">
    <location>
        <begin position="47"/>
        <end position="419"/>
    </location>
</feature>
<proteinExistence type="predicted"/>
<name>A0A290Z9Y6_9PSEU</name>
<dbReference type="PROSITE" id="PS50850">
    <property type="entry name" value="MFS"/>
    <property type="match status" value="1"/>
</dbReference>
<evidence type="ECO:0000313" key="11">
    <source>
        <dbReference type="Proteomes" id="UP000218505"/>
    </source>
</evidence>
<dbReference type="InterPro" id="IPR050171">
    <property type="entry name" value="MFS_Transporters"/>
</dbReference>
<evidence type="ECO:0000256" key="1">
    <source>
        <dbReference type="ARBA" id="ARBA00004651"/>
    </source>
</evidence>
<sequence length="444" mass="45379">MPGAAGRGRGRPGGGRDAAVSAGTGGAGTGGADEQRSVLKVILSSPRPVWILVAGVFVNRSGSYFATFLTLFLEQLGFTLAQMPLILLAVGVAIPCGSMLGGWVSDRFSRKASLVGSTLLAAVGLAVIGFAPTKAVALVGVFAAALFAQSYLPAASALLVDHTRERDRVPVFAFFRLALNVGAAVGPVLAIAITPYGLESLFLVSSGAYLLFSLVLWLGLPKPAARVAEEASADEVAAGGKRFPVQLALFFTGVLLITAVYVQYSSTVPLAVADFHDAKVYAGLLTLNAVLVIVFEVPLSAWTRTLPWRLPLVLGTALMAVGIAASGSFPSFALLIASVVTWTIGEILFSPVVASAAASLSPSGRVGRYQGYLAAVQSTAFALGPAVGTYVYGRGAPLLWVSCLVAGLLAAVAFTAAHKPRGERGAEGVGGATEGSERSSGAAV</sequence>
<feature type="transmembrane region" description="Helical" evidence="8">
    <location>
        <begin position="112"/>
        <end position="131"/>
    </location>
</feature>
<evidence type="ECO:0000313" key="10">
    <source>
        <dbReference type="EMBL" id="ATE55827.1"/>
    </source>
</evidence>
<comment type="subcellular location">
    <subcellularLocation>
        <location evidence="1">Cell membrane</location>
        <topology evidence="1">Multi-pass membrane protein</topology>
    </subcellularLocation>
</comment>
<gene>
    <name evidence="10" type="ORF">CNX65_23200</name>
</gene>
<dbReference type="InterPro" id="IPR020846">
    <property type="entry name" value="MFS_dom"/>
</dbReference>
<keyword evidence="5 8" id="KW-1133">Transmembrane helix</keyword>
<keyword evidence="3" id="KW-1003">Cell membrane</keyword>
<feature type="transmembrane region" description="Helical" evidence="8">
    <location>
        <begin position="172"/>
        <end position="194"/>
    </location>
</feature>
<feature type="transmembrane region" description="Helical" evidence="8">
    <location>
        <begin position="280"/>
        <end position="299"/>
    </location>
</feature>
<dbReference type="AlphaFoldDB" id="A0A290Z9Y6"/>
<keyword evidence="11" id="KW-1185">Reference proteome</keyword>
<keyword evidence="2" id="KW-0813">Transport</keyword>
<feature type="transmembrane region" description="Helical" evidence="8">
    <location>
        <begin position="247"/>
        <end position="264"/>
    </location>
</feature>
<keyword evidence="4 8" id="KW-0812">Transmembrane</keyword>
<feature type="transmembrane region" description="Helical" evidence="8">
    <location>
        <begin position="137"/>
        <end position="160"/>
    </location>
</feature>
<dbReference type="EMBL" id="CP023445">
    <property type="protein sequence ID" value="ATE55827.1"/>
    <property type="molecule type" value="Genomic_DNA"/>
</dbReference>
<dbReference type="GO" id="GO:0022857">
    <property type="term" value="F:transmembrane transporter activity"/>
    <property type="evidence" value="ECO:0007669"/>
    <property type="project" value="InterPro"/>
</dbReference>
<evidence type="ECO:0000256" key="3">
    <source>
        <dbReference type="ARBA" id="ARBA00022475"/>
    </source>
</evidence>
<dbReference type="GO" id="GO:0005886">
    <property type="term" value="C:plasma membrane"/>
    <property type="evidence" value="ECO:0007669"/>
    <property type="project" value="UniProtKB-SubCell"/>
</dbReference>
<feature type="transmembrane region" description="Helical" evidence="8">
    <location>
        <begin position="372"/>
        <end position="392"/>
    </location>
</feature>
<evidence type="ECO:0000256" key="7">
    <source>
        <dbReference type="SAM" id="MobiDB-lite"/>
    </source>
</evidence>
<feature type="transmembrane region" description="Helical" evidence="8">
    <location>
        <begin position="49"/>
        <end position="73"/>
    </location>
</feature>
<keyword evidence="6 8" id="KW-0472">Membrane</keyword>
<dbReference type="KEGG" id="apre:CNX65_23200"/>
<dbReference type="InterPro" id="IPR011701">
    <property type="entry name" value="MFS"/>
</dbReference>
<feature type="transmembrane region" description="Helical" evidence="8">
    <location>
        <begin position="332"/>
        <end position="360"/>
    </location>
</feature>
<accession>A0A290Z9Y6</accession>
<evidence type="ECO:0000256" key="5">
    <source>
        <dbReference type="ARBA" id="ARBA00022989"/>
    </source>
</evidence>
<dbReference type="PANTHER" id="PTHR23517">
    <property type="entry name" value="RESISTANCE PROTEIN MDTM, PUTATIVE-RELATED-RELATED"/>
    <property type="match status" value="1"/>
</dbReference>
<feature type="region of interest" description="Disordered" evidence="7">
    <location>
        <begin position="422"/>
        <end position="444"/>
    </location>
</feature>
<dbReference type="Gene3D" id="1.20.1250.20">
    <property type="entry name" value="MFS general substrate transporter like domains"/>
    <property type="match status" value="1"/>
</dbReference>
<organism evidence="10 11">
    <name type="scientific">Actinosynnema pretiosum</name>
    <dbReference type="NCBI Taxonomy" id="42197"/>
    <lineage>
        <taxon>Bacteria</taxon>
        <taxon>Bacillati</taxon>
        <taxon>Actinomycetota</taxon>
        <taxon>Actinomycetes</taxon>
        <taxon>Pseudonocardiales</taxon>
        <taxon>Pseudonocardiaceae</taxon>
        <taxon>Actinosynnema</taxon>
    </lineage>
</organism>
<feature type="transmembrane region" description="Helical" evidence="8">
    <location>
        <begin position="200"/>
        <end position="220"/>
    </location>
</feature>
<evidence type="ECO:0000259" key="9">
    <source>
        <dbReference type="PROSITE" id="PS50850"/>
    </source>
</evidence>
<evidence type="ECO:0000256" key="2">
    <source>
        <dbReference type="ARBA" id="ARBA00022448"/>
    </source>
</evidence>
<dbReference type="InterPro" id="IPR036259">
    <property type="entry name" value="MFS_trans_sf"/>
</dbReference>
<reference evidence="10" key="1">
    <citation type="submission" date="2017-09" db="EMBL/GenBank/DDBJ databases">
        <title>Complete Genome Sequence of ansamitocin-producing Bacterium Actinosynnema pretiosum X47.</title>
        <authorList>
            <person name="Cao G."/>
            <person name="Zong G."/>
            <person name="Zhong C."/>
            <person name="Fu J."/>
        </authorList>
    </citation>
    <scope>NUCLEOTIDE SEQUENCE [LARGE SCALE GENOMIC DNA]</scope>
    <source>
        <strain evidence="10">X47</strain>
    </source>
</reference>
<feature type="transmembrane region" description="Helical" evidence="8">
    <location>
        <begin position="398"/>
        <end position="417"/>
    </location>
</feature>
<feature type="region of interest" description="Disordered" evidence="7">
    <location>
        <begin position="1"/>
        <end position="32"/>
    </location>
</feature>
<feature type="transmembrane region" description="Helical" evidence="8">
    <location>
        <begin position="85"/>
        <end position="105"/>
    </location>
</feature>
<evidence type="ECO:0000256" key="6">
    <source>
        <dbReference type="ARBA" id="ARBA00023136"/>
    </source>
</evidence>
<dbReference type="Pfam" id="PF07690">
    <property type="entry name" value="MFS_1"/>
    <property type="match status" value="1"/>
</dbReference>
<dbReference type="PANTHER" id="PTHR23517:SF2">
    <property type="entry name" value="MULTIDRUG RESISTANCE PROTEIN MDTH"/>
    <property type="match status" value="1"/>
</dbReference>
<protein>
    <recommendedName>
        <fullName evidence="9">Major facilitator superfamily (MFS) profile domain-containing protein</fullName>
    </recommendedName>
</protein>
<feature type="compositionally biased region" description="Gly residues" evidence="7">
    <location>
        <begin position="1"/>
        <end position="16"/>
    </location>
</feature>
<dbReference type="SUPFAM" id="SSF103473">
    <property type="entry name" value="MFS general substrate transporter"/>
    <property type="match status" value="1"/>
</dbReference>